<dbReference type="EMBL" id="PFET01000009">
    <property type="protein sequence ID" value="PJE75768.1"/>
    <property type="molecule type" value="Genomic_DNA"/>
</dbReference>
<evidence type="ECO:0000256" key="4">
    <source>
        <dbReference type="ARBA" id="ARBA00022475"/>
    </source>
</evidence>
<comment type="similarity">
    <text evidence="2 10">Belongs to the ABC-4 integral membrane protein family. FtsX subfamily.</text>
</comment>
<evidence type="ECO:0000313" key="14">
    <source>
        <dbReference type="EMBL" id="PJE75768.1"/>
    </source>
</evidence>
<dbReference type="Pfam" id="PF02687">
    <property type="entry name" value="FtsX"/>
    <property type="match status" value="1"/>
</dbReference>
<feature type="transmembrane region" description="Helical" evidence="11">
    <location>
        <begin position="276"/>
        <end position="298"/>
    </location>
</feature>
<organism evidence="14 15">
    <name type="scientific">Candidatus Uhrbacteria bacterium CG10_big_fil_rev_8_21_14_0_10_48_11</name>
    <dbReference type="NCBI Taxonomy" id="1975037"/>
    <lineage>
        <taxon>Bacteria</taxon>
        <taxon>Candidatus Uhriibacteriota</taxon>
    </lineage>
</organism>
<evidence type="ECO:0000256" key="1">
    <source>
        <dbReference type="ARBA" id="ARBA00004651"/>
    </source>
</evidence>
<dbReference type="AlphaFoldDB" id="A0A2M8LEB4"/>
<evidence type="ECO:0000259" key="13">
    <source>
        <dbReference type="Pfam" id="PF18075"/>
    </source>
</evidence>
<protein>
    <recommendedName>
        <fullName evidence="3 10">Cell division protein FtsX</fullName>
    </recommendedName>
</protein>
<dbReference type="PANTHER" id="PTHR47755:SF1">
    <property type="entry name" value="CELL DIVISION PROTEIN FTSX"/>
    <property type="match status" value="1"/>
</dbReference>
<comment type="subcellular location">
    <subcellularLocation>
        <location evidence="1">Cell membrane</location>
        <topology evidence="1">Multi-pass membrane protein</topology>
    </subcellularLocation>
</comment>
<evidence type="ECO:0000256" key="2">
    <source>
        <dbReference type="ARBA" id="ARBA00007379"/>
    </source>
</evidence>
<keyword evidence="5 10" id="KW-0132">Cell division</keyword>
<evidence type="ECO:0000256" key="6">
    <source>
        <dbReference type="ARBA" id="ARBA00022692"/>
    </source>
</evidence>
<evidence type="ECO:0000256" key="9">
    <source>
        <dbReference type="ARBA" id="ARBA00023306"/>
    </source>
</evidence>
<keyword evidence="7 11" id="KW-1133">Transmembrane helix</keyword>
<dbReference type="PIRSF" id="PIRSF003097">
    <property type="entry name" value="FtsX"/>
    <property type="match status" value="1"/>
</dbReference>
<evidence type="ECO:0000256" key="11">
    <source>
        <dbReference type="SAM" id="Phobius"/>
    </source>
</evidence>
<evidence type="ECO:0000256" key="7">
    <source>
        <dbReference type="ARBA" id="ARBA00022989"/>
    </source>
</evidence>
<keyword evidence="6 11" id="KW-0812">Transmembrane</keyword>
<dbReference type="InterPro" id="IPR040690">
    <property type="entry name" value="FtsX_ECD"/>
</dbReference>
<sequence length="304" mass="33698">MIAATRRIVRFALQSMWRNLWLTIATGATVGLTVLSLSALLAIHVGIGQVVNSVEKQLNLTLTLYPTVTESQANTLVIAINALPHVQKVTYVSKEQVLEQQKQSGDPEILRSIEAIGENPFGPSLIVGAKDSKAYLSIINELQKSQYSALIEGQERHFEENQSFLQNFSNFADKVRYVVLAMTLVFALISALMVFNAVRVAIYTQREEITVMRLVGATTSFIRGPYLVELFIYSAFSVIIGGGLFILLLYAGQPYLTTYFGQENVNLLAYFKDNALIIYGAQFIGLFVLSIVSALLAVRRYLNA</sequence>
<reference evidence="14 15" key="1">
    <citation type="submission" date="2017-09" db="EMBL/GenBank/DDBJ databases">
        <title>Depth-based differentiation of microbial function through sediment-hosted aquifers and enrichment of novel symbionts in the deep terrestrial subsurface.</title>
        <authorList>
            <person name="Probst A.J."/>
            <person name="Ladd B."/>
            <person name="Jarett J.K."/>
            <person name="Geller-Mcgrath D.E."/>
            <person name="Sieber C.M."/>
            <person name="Emerson J.B."/>
            <person name="Anantharaman K."/>
            <person name="Thomas B.C."/>
            <person name="Malmstrom R."/>
            <person name="Stieglmeier M."/>
            <person name="Klingl A."/>
            <person name="Woyke T."/>
            <person name="Ryan C.M."/>
            <person name="Banfield J.F."/>
        </authorList>
    </citation>
    <scope>NUCLEOTIDE SEQUENCE [LARGE SCALE GENOMIC DNA]</scope>
    <source>
        <strain evidence="14">CG10_big_fil_rev_8_21_14_0_10_48_11</strain>
    </source>
</reference>
<feature type="transmembrane region" description="Helical" evidence="11">
    <location>
        <begin position="230"/>
        <end position="256"/>
    </location>
</feature>
<evidence type="ECO:0000256" key="10">
    <source>
        <dbReference type="PIRNR" id="PIRNR003097"/>
    </source>
</evidence>
<accession>A0A2M8LEB4</accession>
<evidence type="ECO:0000259" key="12">
    <source>
        <dbReference type="Pfam" id="PF02687"/>
    </source>
</evidence>
<dbReference type="Pfam" id="PF18075">
    <property type="entry name" value="FtsX_ECD"/>
    <property type="match status" value="1"/>
</dbReference>
<keyword evidence="8 10" id="KW-0472">Membrane</keyword>
<feature type="domain" description="ABC3 transporter permease C-terminal" evidence="12">
    <location>
        <begin position="182"/>
        <end position="300"/>
    </location>
</feature>
<dbReference type="GO" id="GO:0005886">
    <property type="term" value="C:plasma membrane"/>
    <property type="evidence" value="ECO:0007669"/>
    <property type="project" value="UniProtKB-SubCell"/>
</dbReference>
<evidence type="ECO:0000256" key="8">
    <source>
        <dbReference type="ARBA" id="ARBA00023136"/>
    </source>
</evidence>
<keyword evidence="9 10" id="KW-0131">Cell cycle</keyword>
<comment type="caution">
    <text evidence="14">The sequence shown here is derived from an EMBL/GenBank/DDBJ whole genome shotgun (WGS) entry which is preliminary data.</text>
</comment>
<feature type="domain" description="FtsX extracellular" evidence="13">
    <location>
        <begin position="60"/>
        <end position="145"/>
    </location>
</feature>
<feature type="transmembrane region" description="Helical" evidence="11">
    <location>
        <begin position="177"/>
        <end position="198"/>
    </location>
</feature>
<dbReference type="Gene3D" id="3.30.70.3040">
    <property type="match status" value="1"/>
</dbReference>
<evidence type="ECO:0000256" key="5">
    <source>
        <dbReference type="ARBA" id="ARBA00022618"/>
    </source>
</evidence>
<feature type="transmembrane region" description="Helical" evidence="11">
    <location>
        <begin position="20"/>
        <end position="47"/>
    </location>
</feature>
<name>A0A2M8LEB4_9BACT</name>
<evidence type="ECO:0000256" key="3">
    <source>
        <dbReference type="ARBA" id="ARBA00021907"/>
    </source>
</evidence>
<gene>
    <name evidence="14" type="ORF">COV04_02385</name>
</gene>
<dbReference type="GO" id="GO:0051301">
    <property type="term" value="P:cell division"/>
    <property type="evidence" value="ECO:0007669"/>
    <property type="project" value="UniProtKB-KW"/>
</dbReference>
<dbReference type="InterPro" id="IPR004513">
    <property type="entry name" value="FtsX"/>
</dbReference>
<keyword evidence="4 10" id="KW-1003">Cell membrane</keyword>
<dbReference type="PANTHER" id="PTHR47755">
    <property type="entry name" value="CELL DIVISION PROTEIN FTSX"/>
    <property type="match status" value="1"/>
</dbReference>
<evidence type="ECO:0000313" key="15">
    <source>
        <dbReference type="Proteomes" id="UP000231152"/>
    </source>
</evidence>
<dbReference type="InterPro" id="IPR003838">
    <property type="entry name" value="ABC3_permease_C"/>
</dbReference>
<proteinExistence type="inferred from homology"/>
<dbReference type="Proteomes" id="UP000231152">
    <property type="component" value="Unassembled WGS sequence"/>
</dbReference>